<gene>
    <name evidence="1" type="primary">pglZ</name>
    <name evidence="1" type="ORF">KK062_03610</name>
</gene>
<evidence type="ECO:0000313" key="2">
    <source>
        <dbReference type="Proteomes" id="UP001319080"/>
    </source>
</evidence>
<dbReference type="NCBIfam" id="NF033449">
    <property type="entry name" value="BREX_PglZ_3"/>
    <property type="match status" value="1"/>
</dbReference>
<reference evidence="1 2" key="1">
    <citation type="submission" date="2021-05" db="EMBL/GenBank/DDBJ databases">
        <title>A Polyphasic approach of four new species of the genus Ohtaekwangia: Ohtaekwangia histidinii sp. nov., Ohtaekwangia cretensis sp. nov., Ohtaekwangia indiensis sp. nov., Ohtaekwangia reichenbachii sp. nov. from diverse environment.</title>
        <authorList>
            <person name="Octaviana S."/>
        </authorList>
    </citation>
    <scope>NUCLEOTIDE SEQUENCE [LARGE SCALE GENOMIC DNA]</scope>
    <source>
        <strain evidence="1 2">PWU5</strain>
    </source>
</reference>
<evidence type="ECO:0000313" key="1">
    <source>
        <dbReference type="EMBL" id="MBT1707290.1"/>
    </source>
</evidence>
<protein>
    <submittedName>
        <fullName evidence="1">BREX-3 system phosphatase PglZ</fullName>
    </submittedName>
</protein>
<name>A0AAP2DTQ9_9BACT</name>
<sequence length="611" mass="69855">MSNWIDKFKILAISTHKQHIIVADRDNLFEYLELRKAFENEGYAIIVSKTDLDVRVQFELQVRESVNRFLIVAPANYRPLPDLEMQVHFQSVGLAQLFLNLDAKAIKGLSFNALSLLSNIKHYDKLSYDKSVKFLLENLYSVDFDILTKSKAKERILNALITVLLEKNGVNNAVVDFLTGFSKPYFPGLISKGLTKTNLLKFIQEQWELFVESKSPLLDFNEALLNRSLGYLFAFEYLKPVKVLPANYESFHKALKIGVYVDEHGQNDNELEGLIEYLKQQLELIEDIADQWFKTIQILSNAKIRYLISKNSDLKDRYSQLENAFNNRFQRFIENTYGSLFSLSGVRKPVVVSRILEHIKAKPAKKKALLVIDCMSYWQWTLLSNALANAGVEYSSNASLAFIPTITAWSRQAIFKGEKPDLNDDNSKESKMFESFWLRQGAPAYQIHYQKFSVNEPLSAKDISDDVTLLGLVCNDLDNIMHGSILGNDHLKVSTEQWIEKSGIVKLILDFKVQGFEIYITADHGNVEAKGVKNLNLEEKVGSLSRSKRHLHFTSERLLENFKTLNPSLPVGTRGFSVYLKNDEAFTLKNKQVITHGGSHFWEVIVPFISI</sequence>
<organism evidence="1 2">
    <name type="scientific">Dawidia cretensis</name>
    <dbReference type="NCBI Taxonomy" id="2782350"/>
    <lineage>
        <taxon>Bacteria</taxon>
        <taxon>Pseudomonadati</taxon>
        <taxon>Bacteroidota</taxon>
        <taxon>Cytophagia</taxon>
        <taxon>Cytophagales</taxon>
        <taxon>Chryseotaleaceae</taxon>
        <taxon>Dawidia</taxon>
    </lineage>
</organism>
<dbReference type="RefSeq" id="WP_254082864.1">
    <property type="nucleotide sequence ID" value="NZ_JAHESE010000001.1"/>
</dbReference>
<keyword evidence="2" id="KW-1185">Reference proteome</keyword>
<dbReference type="AlphaFoldDB" id="A0AAP2DTQ9"/>
<dbReference type="Pfam" id="PF08665">
    <property type="entry name" value="PglZ"/>
    <property type="match status" value="1"/>
</dbReference>
<dbReference type="Proteomes" id="UP001319080">
    <property type="component" value="Unassembled WGS sequence"/>
</dbReference>
<dbReference type="EMBL" id="JAHESE010000001">
    <property type="protein sequence ID" value="MBT1707290.1"/>
    <property type="molecule type" value="Genomic_DNA"/>
</dbReference>
<comment type="caution">
    <text evidence="1">The sequence shown here is derived from an EMBL/GenBank/DDBJ whole genome shotgun (WGS) entry which is preliminary data.</text>
</comment>
<accession>A0AAP2DTQ9</accession>
<proteinExistence type="predicted"/>